<dbReference type="SUPFAM" id="SSF116726">
    <property type="entry name" value="TrkA C-terminal domain-like"/>
    <property type="match status" value="2"/>
</dbReference>
<dbReference type="InterPro" id="IPR006153">
    <property type="entry name" value="Cation/H_exchanger_TM"/>
</dbReference>
<feature type="transmembrane region" description="Helical" evidence="8">
    <location>
        <begin position="299"/>
        <end position="320"/>
    </location>
</feature>
<reference evidence="10 11" key="1">
    <citation type="submission" date="2016-07" db="EMBL/GenBank/DDBJ databases">
        <title>Genome analysis of Flavihumibacter stibioxidans YS-17.</title>
        <authorList>
            <person name="Shi K."/>
            <person name="Han Y."/>
            <person name="Wang G."/>
        </authorList>
    </citation>
    <scope>NUCLEOTIDE SEQUENCE [LARGE SCALE GENOMIC DNA]</scope>
    <source>
        <strain evidence="10 11">YS-17</strain>
    </source>
</reference>
<evidence type="ECO:0000256" key="8">
    <source>
        <dbReference type="SAM" id="Phobius"/>
    </source>
</evidence>
<dbReference type="Gene3D" id="1.20.1530.20">
    <property type="match status" value="1"/>
</dbReference>
<dbReference type="EMBL" id="MBUA01000031">
    <property type="protein sequence ID" value="MBC6493079.1"/>
    <property type="molecule type" value="Genomic_DNA"/>
</dbReference>
<name>A0ABR7ME15_9BACT</name>
<feature type="transmembrane region" description="Helical" evidence="8">
    <location>
        <begin position="423"/>
        <end position="445"/>
    </location>
</feature>
<dbReference type="PANTHER" id="PTHR42751:SF3">
    <property type="entry name" value="SODIUM_GLUTAMATE SYMPORTER"/>
    <property type="match status" value="1"/>
</dbReference>
<comment type="subcellular location">
    <subcellularLocation>
        <location evidence="1">Membrane</location>
        <topology evidence="1">Multi-pass membrane protein</topology>
    </subcellularLocation>
</comment>
<protein>
    <submittedName>
        <fullName evidence="10">Sodium:proton antiporter</fullName>
    </submittedName>
</protein>
<dbReference type="PANTHER" id="PTHR42751">
    <property type="entry name" value="SODIUM/HYDROGEN EXCHANGER FAMILY/TRKA DOMAIN PROTEIN"/>
    <property type="match status" value="1"/>
</dbReference>
<dbReference type="Pfam" id="PF02080">
    <property type="entry name" value="TrkA_C"/>
    <property type="match status" value="2"/>
</dbReference>
<feature type="transmembrane region" description="Helical" evidence="8">
    <location>
        <begin position="358"/>
        <end position="378"/>
    </location>
</feature>
<feature type="transmembrane region" description="Helical" evidence="8">
    <location>
        <begin position="150"/>
        <end position="171"/>
    </location>
</feature>
<evidence type="ECO:0000259" key="9">
    <source>
        <dbReference type="PROSITE" id="PS51202"/>
    </source>
</evidence>
<comment type="caution">
    <text evidence="10">The sequence shown here is derived from an EMBL/GenBank/DDBJ whole genome shotgun (WGS) entry which is preliminary data.</text>
</comment>
<comment type="similarity">
    <text evidence="2">Belongs to the monovalent cation:proton antiporter 2 (CPA2) transporter (TC 2.A.37) family.</text>
</comment>
<feature type="transmembrane region" description="Helical" evidence="8">
    <location>
        <begin position="92"/>
        <end position="114"/>
    </location>
</feature>
<sequence>MAHLPLLMKDLALILGAAAITTLIFRRLKQPLVLGYVIAGLLVGPHFSFFPTVGDPENIKIWADIGVVILLFSLGLEFSFKKLMRVGGSASIAGIFEISSMLLLGYITGTMLGWSQMNSIFLGGIIAISSTTIIIRAFDEQGMKATSFAGLVMGMLVIEDIVAVLLMVLLSTVAVSQQFSGVALLIEVVKLLFFLSLWFLSGILILPSFFRWVGKWLNEETLLIIALGLCLAMVLLATQMGFSAALGAFIMGSVLAETSQAETIEHQMQPVKNLFGAIFFVSVGMLIDPVLLWKYKWPVLLITIAVMLGKTIFVTIGSFISGQPLKQSLQAGMSMSQIGEFSFIIATLGVSLGVTEDFLYPIAVGVSVITTFTTPFMIRASQPIYLLIDEKLPQKWRNRLNRYSSSAQQLPAEADWKVVFRGYFIAIALNSVVILAVMFLAVRFLDPWLVKHLGNELFSHILTVIVTLIISAPFIWALTIKKLHRGSYTSLWLNSQLNHGPLVLVEVIRNLLAVLYLFLLLNQLFPVNVAFFGSVITLAVVLVIFSRKLQAFYARIEKRFMTNLHHRELMQNTGAKSTLTPWDAHLAHFVIRPEAACVGKSLQTLAWRERFGINVASIERGAKMITTPNRDELVFPFDKLAVIGTDQQLQQFRQIVEPAVPIKLEEAEEDIRLMKIKVDEHNLLKGKTIRHSGVREMTNGLVVGIERNGERILNPDSTMVFEWDDIVWIVGERNKILELTAKA</sequence>
<evidence type="ECO:0000313" key="10">
    <source>
        <dbReference type="EMBL" id="MBC6493079.1"/>
    </source>
</evidence>
<keyword evidence="4" id="KW-0406">Ion transport</keyword>
<gene>
    <name evidence="10" type="ORF">BC349_18645</name>
</gene>
<feature type="transmembrane region" description="Helical" evidence="8">
    <location>
        <begin position="222"/>
        <end position="254"/>
    </location>
</feature>
<feature type="transmembrane region" description="Helical" evidence="8">
    <location>
        <begin position="274"/>
        <end position="292"/>
    </location>
</feature>
<dbReference type="InterPro" id="IPR038770">
    <property type="entry name" value="Na+/solute_symporter_sf"/>
</dbReference>
<evidence type="ECO:0000256" key="1">
    <source>
        <dbReference type="ARBA" id="ARBA00004141"/>
    </source>
</evidence>
<keyword evidence="6 8" id="KW-1133">Transmembrane helix</keyword>
<dbReference type="Pfam" id="PF00999">
    <property type="entry name" value="Na_H_Exchanger"/>
    <property type="match status" value="1"/>
</dbReference>
<dbReference type="InterPro" id="IPR006037">
    <property type="entry name" value="RCK_C"/>
</dbReference>
<feature type="domain" description="RCK C-terminal" evidence="9">
    <location>
        <begin position="661"/>
        <end position="743"/>
    </location>
</feature>
<feature type="transmembrane region" description="Helical" evidence="8">
    <location>
        <begin position="120"/>
        <end position="138"/>
    </location>
</feature>
<proteinExistence type="inferred from homology"/>
<feature type="transmembrane region" description="Helical" evidence="8">
    <location>
        <begin position="525"/>
        <end position="545"/>
    </location>
</feature>
<evidence type="ECO:0000256" key="2">
    <source>
        <dbReference type="ARBA" id="ARBA00005551"/>
    </source>
</evidence>
<organism evidence="10 11">
    <name type="scientific">Flavihumibacter stibioxidans</name>
    <dbReference type="NCBI Taxonomy" id="1834163"/>
    <lineage>
        <taxon>Bacteria</taxon>
        <taxon>Pseudomonadati</taxon>
        <taxon>Bacteroidota</taxon>
        <taxon>Chitinophagia</taxon>
        <taxon>Chitinophagales</taxon>
        <taxon>Chitinophagaceae</taxon>
        <taxon>Flavihumibacter</taxon>
    </lineage>
</organism>
<evidence type="ECO:0000256" key="4">
    <source>
        <dbReference type="ARBA" id="ARBA00022538"/>
    </source>
</evidence>
<feature type="transmembrane region" description="Helical" evidence="8">
    <location>
        <begin position="6"/>
        <end position="25"/>
    </location>
</feature>
<keyword evidence="4" id="KW-0630">Potassium</keyword>
<feature type="domain" description="RCK C-terminal" evidence="9">
    <location>
        <begin position="574"/>
        <end position="658"/>
    </location>
</feature>
<keyword evidence="3" id="KW-0813">Transport</keyword>
<evidence type="ECO:0000256" key="3">
    <source>
        <dbReference type="ARBA" id="ARBA00022448"/>
    </source>
</evidence>
<evidence type="ECO:0000313" key="11">
    <source>
        <dbReference type="Proteomes" id="UP000765802"/>
    </source>
</evidence>
<keyword evidence="11" id="KW-1185">Reference proteome</keyword>
<dbReference type="Proteomes" id="UP000765802">
    <property type="component" value="Unassembled WGS sequence"/>
</dbReference>
<dbReference type="Gene3D" id="3.30.70.1450">
    <property type="entry name" value="Regulator of K+ conductance, C-terminal domain"/>
    <property type="match status" value="2"/>
</dbReference>
<evidence type="ECO:0000256" key="6">
    <source>
        <dbReference type="ARBA" id="ARBA00022989"/>
    </source>
</evidence>
<feature type="transmembrane region" description="Helical" evidence="8">
    <location>
        <begin position="457"/>
        <end position="480"/>
    </location>
</feature>
<keyword evidence="5 8" id="KW-0812">Transmembrane</keyword>
<evidence type="ECO:0000256" key="7">
    <source>
        <dbReference type="ARBA" id="ARBA00023136"/>
    </source>
</evidence>
<dbReference type="InterPro" id="IPR036721">
    <property type="entry name" value="RCK_C_sf"/>
</dbReference>
<feature type="transmembrane region" description="Helical" evidence="8">
    <location>
        <begin position="191"/>
        <end position="210"/>
    </location>
</feature>
<keyword evidence="7 8" id="KW-0472">Membrane</keyword>
<dbReference type="RefSeq" id="WP_187258400.1">
    <property type="nucleotide sequence ID" value="NZ_JBHULF010000006.1"/>
</dbReference>
<evidence type="ECO:0000256" key="5">
    <source>
        <dbReference type="ARBA" id="ARBA00022692"/>
    </source>
</evidence>
<keyword evidence="4" id="KW-0633">Potassium transport</keyword>
<feature type="transmembrane region" description="Helical" evidence="8">
    <location>
        <begin position="61"/>
        <end position="80"/>
    </location>
</feature>
<accession>A0ABR7ME15</accession>
<feature type="transmembrane region" description="Helical" evidence="8">
    <location>
        <begin position="32"/>
        <end position="49"/>
    </location>
</feature>
<feature type="transmembrane region" description="Helical" evidence="8">
    <location>
        <begin position="501"/>
        <end position="519"/>
    </location>
</feature>
<dbReference type="PROSITE" id="PS51202">
    <property type="entry name" value="RCK_C"/>
    <property type="match status" value="2"/>
</dbReference>